<dbReference type="EMBL" id="FPAS01000005">
    <property type="protein sequence ID" value="SFT84007.1"/>
    <property type="molecule type" value="Genomic_DNA"/>
</dbReference>
<evidence type="ECO:0008006" key="3">
    <source>
        <dbReference type="Google" id="ProtNLM"/>
    </source>
</evidence>
<dbReference type="Proteomes" id="UP000236454">
    <property type="component" value="Unassembled WGS sequence"/>
</dbReference>
<reference evidence="1 2" key="1">
    <citation type="submission" date="2016-10" db="EMBL/GenBank/DDBJ databases">
        <authorList>
            <person name="de Groot N.N."/>
        </authorList>
    </citation>
    <scope>NUCLEOTIDE SEQUENCE [LARGE SCALE GENOMIC DNA]</scope>
    <source>
        <strain evidence="1 2">CGMCC 1.7005</strain>
    </source>
</reference>
<dbReference type="AlphaFoldDB" id="A0A1I7BA09"/>
<accession>A0A1I7BA09</accession>
<dbReference type="STRING" id="477690.SAMN05216474_2610"/>
<dbReference type="OrthoDB" id="773339at2"/>
<proteinExistence type="predicted"/>
<evidence type="ECO:0000313" key="2">
    <source>
        <dbReference type="Proteomes" id="UP000236454"/>
    </source>
</evidence>
<protein>
    <recommendedName>
        <fullName evidence="3">Lipoprotein</fullName>
    </recommendedName>
</protein>
<sequence>MQVQNKTNTYTQKLAHIFVLIFLLVLSSCSVRKTLQTVLDLPVTQVTSPNKTGFSSCAYTLTETEKQGQEKAEKGVYKPFLFFENDEVYIQRLDQFQLYRFNLFDYNHSLSLYRRINKVLDDRMC</sequence>
<organism evidence="1 2">
    <name type="scientific">Lishizhenia tianjinensis</name>
    <dbReference type="NCBI Taxonomy" id="477690"/>
    <lineage>
        <taxon>Bacteria</taxon>
        <taxon>Pseudomonadati</taxon>
        <taxon>Bacteroidota</taxon>
        <taxon>Flavobacteriia</taxon>
        <taxon>Flavobacteriales</taxon>
        <taxon>Crocinitomicaceae</taxon>
        <taxon>Lishizhenia</taxon>
    </lineage>
</organism>
<gene>
    <name evidence="1" type="ORF">SAMN05216474_2610</name>
</gene>
<dbReference type="PROSITE" id="PS51257">
    <property type="entry name" value="PROKAR_LIPOPROTEIN"/>
    <property type="match status" value="1"/>
</dbReference>
<keyword evidence="2" id="KW-1185">Reference proteome</keyword>
<name>A0A1I7BA09_9FLAO</name>
<evidence type="ECO:0000313" key="1">
    <source>
        <dbReference type="EMBL" id="SFT84007.1"/>
    </source>
</evidence>
<dbReference type="RefSeq" id="WP_090251164.1">
    <property type="nucleotide sequence ID" value="NZ_FPAS01000005.1"/>
</dbReference>